<reference evidence="4" key="1">
    <citation type="submission" date="2023-02" db="EMBL/GenBank/DDBJ databases">
        <title>Actinomadura rubrobrunea NBRC 14622.</title>
        <authorList>
            <person name="Ichikawa N."/>
            <person name="Sato H."/>
            <person name="Tonouchi N."/>
        </authorList>
    </citation>
    <scope>NUCLEOTIDE SEQUENCE</scope>
    <source>
        <strain evidence="4">NBRC 14622</strain>
    </source>
</reference>
<dbReference type="CDD" id="cd06333">
    <property type="entry name" value="PBP1_ABC_RPA1789-like"/>
    <property type="match status" value="1"/>
</dbReference>
<protein>
    <submittedName>
        <fullName evidence="4">Branched-chain amino acid ABC transporter substrate-binding protein</fullName>
    </submittedName>
</protein>
<evidence type="ECO:0000313" key="4">
    <source>
        <dbReference type="EMBL" id="GLW66922.1"/>
    </source>
</evidence>
<feature type="domain" description="Leucine-binding protein" evidence="3">
    <location>
        <begin position="27"/>
        <end position="372"/>
    </location>
</feature>
<sequence>MAGFLLLTGCAEKSQETESGGSGTGDITIGAVLDITGAGATLGGPEKQALELLAEQTNAAGGVNGRKIKLIIEDNQSTEDGAAKAMTKLVSQDKADIIIGASRSGPSLAMGAIAESSKIPMISLAANVKITEGKRWVFKTAQNDAVVLQNIIDYSAAQGWKKLGLIRDASGYGEGVGEQLNELGKPKGVSVVRTEKFAPDATDFTAQMVNIRDAKADVNLIWGIPPAAGLAQKSYRQLGIKTPVFQSHGVGNQAFLDTAGDSADGVLLPLGRLLVADQLPDGDPQKQVLTKFASDFTAKYKTPPSTFAGHAYDAFKLAIDAFQKVGTDKAKVRDHLENVKGFVGVSGVFNMSPQDHSGLGKDALAIVKVEDGKWKLVDANRG</sequence>
<organism evidence="4 5">
    <name type="scientific">Actinomadura rubrobrunea</name>
    <dbReference type="NCBI Taxonomy" id="115335"/>
    <lineage>
        <taxon>Bacteria</taxon>
        <taxon>Bacillati</taxon>
        <taxon>Actinomycetota</taxon>
        <taxon>Actinomycetes</taxon>
        <taxon>Streptosporangiales</taxon>
        <taxon>Thermomonosporaceae</taxon>
        <taxon>Actinomadura</taxon>
    </lineage>
</organism>
<dbReference type="InterPro" id="IPR028081">
    <property type="entry name" value="Leu-bd"/>
</dbReference>
<dbReference type="PANTHER" id="PTHR30483:SF38">
    <property type="entry name" value="BLR7848 PROTEIN"/>
    <property type="match status" value="1"/>
</dbReference>
<dbReference type="InterPro" id="IPR028082">
    <property type="entry name" value="Peripla_BP_I"/>
</dbReference>
<dbReference type="SUPFAM" id="SSF53822">
    <property type="entry name" value="Periplasmic binding protein-like I"/>
    <property type="match status" value="1"/>
</dbReference>
<keyword evidence="2" id="KW-0732">Signal</keyword>
<dbReference type="EMBL" id="BSRZ01000018">
    <property type="protein sequence ID" value="GLW66922.1"/>
    <property type="molecule type" value="Genomic_DNA"/>
</dbReference>
<dbReference type="Proteomes" id="UP001165124">
    <property type="component" value="Unassembled WGS sequence"/>
</dbReference>
<dbReference type="Pfam" id="PF13458">
    <property type="entry name" value="Peripla_BP_6"/>
    <property type="match status" value="1"/>
</dbReference>
<evidence type="ECO:0000256" key="2">
    <source>
        <dbReference type="ARBA" id="ARBA00022729"/>
    </source>
</evidence>
<dbReference type="AlphaFoldDB" id="A0A9W6PZR9"/>
<gene>
    <name evidence="4" type="primary">livK-2</name>
    <name evidence="4" type="ORF">Arub01_51660</name>
</gene>
<comment type="similarity">
    <text evidence="1">Belongs to the leucine-binding protein family.</text>
</comment>
<dbReference type="PANTHER" id="PTHR30483">
    <property type="entry name" value="LEUCINE-SPECIFIC-BINDING PROTEIN"/>
    <property type="match status" value="1"/>
</dbReference>
<accession>A0A9W6PZR9</accession>
<keyword evidence="5" id="KW-1185">Reference proteome</keyword>
<comment type="caution">
    <text evidence="4">The sequence shown here is derived from an EMBL/GenBank/DDBJ whole genome shotgun (WGS) entry which is preliminary data.</text>
</comment>
<dbReference type="InterPro" id="IPR051010">
    <property type="entry name" value="BCAA_transport"/>
</dbReference>
<evidence type="ECO:0000259" key="3">
    <source>
        <dbReference type="Pfam" id="PF13458"/>
    </source>
</evidence>
<evidence type="ECO:0000313" key="5">
    <source>
        <dbReference type="Proteomes" id="UP001165124"/>
    </source>
</evidence>
<dbReference type="Gene3D" id="3.40.50.2300">
    <property type="match status" value="2"/>
</dbReference>
<name>A0A9W6PZR9_9ACTN</name>
<evidence type="ECO:0000256" key="1">
    <source>
        <dbReference type="ARBA" id="ARBA00010062"/>
    </source>
</evidence>
<proteinExistence type="inferred from homology"/>